<dbReference type="InterPro" id="IPR017985">
    <property type="entry name" value="MeTrfase_CN4_CS"/>
</dbReference>
<proteinExistence type="inferred from homology"/>
<evidence type="ECO:0000256" key="1">
    <source>
        <dbReference type="ARBA" id="ARBA00010203"/>
    </source>
</evidence>
<keyword evidence="5" id="KW-0680">Restriction system</keyword>
<dbReference type="InterPro" id="IPR036086">
    <property type="entry name" value="ParB/Sulfiredoxin_sf"/>
</dbReference>
<feature type="region of interest" description="Disordered" evidence="10">
    <location>
        <begin position="150"/>
        <end position="185"/>
    </location>
</feature>
<evidence type="ECO:0000313" key="13">
    <source>
        <dbReference type="Proteomes" id="UP000245765"/>
    </source>
</evidence>
<dbReference type="Gene3D" id="3.90.1530.10">
    <property type="entry name" value="Conserved hypothetical protein from pyrococcus furiosus pfu- 392566-001, ParB domain"/>
    <property type="match status" value="1"/>
</dbReference>
<dbReference type="GO" id="GO:0009007">
    <property type="term" value="F:site-specific DNA-methyltransferase (adenine-specific) activity"/>
    <property type="evidence" value="ECO:0007669"/>
    <property type="project" value="UniProtKB-EC"/>
</dbReference>
<dbReference type="SMART" id="SM00470">
    <property type="entry name" value="ParB"/>
    <property type="match status" value="1"/>
</dbReference>
<dbReference type="GO" id="GO:0003677">
    <property type="term" value="F:DNA binding"/>
    <property type="evidence" value="ECO:0007669"/>
    <property type="project" value="UniProtKB-KW"/>
</dbReference>
<dbReference type="Proteomes" id="UP000245765">
    <property type="component" value="Unassembled WGS sequence"/>
</dbReference>
<evidence type="ECO:0000256" key="8">
    <source>
        <dbReference type="ARBA" id="ARBA00049120"/>
    </source>
</evidence>
<dbReference type="GO" id="GO:0009307">
    <property type="term" value="P:DNA restriction-modification system"/>
    <property type="evidence" value="ECO:0007669"/>
    <property type="project" value="UniProtKB-KW"/>
</dbReference>
<organism evidence="12 13">
    <name type="scientific">Falsiroseomonas bella</name>
    <dbReference type="NCBI Taxonomy" id="2184016"/>
    <lineage>
        <taxon>Bacteria</taxon>
        <taxon>Pseudomonadati</taxon>
        <taxon>Pseudomonadota</taxon>
        <taxon>Alphaproteobacteria</taxon>
        <taxon>Acetobacterales</taxon>
        <taxon>Roseomonadaceae</taxon>
        <taxon>Falsiroseomonas</taxon>
    </lineage>
</organism>
<dbReference type="EMBL" id="QGNA01000007">
    <property type="protein sequence ID" value="PWS34326.1"/>
    <property type="molecule type" value="Genomic_DNA"/>
</dbReference>
<dbReference type="GO" id="GO:0032259">
    <property type="term" value="P:methylation"/>
    <property type="evidence" value="ECO:0007669"/>
    <property type="project" value="UniProtKB-KW"/>
</dbReference>
<comment type="similarity">
    <text evidence="1">Belongs to the N(4)/N(6)-methyltransferase family. N(4) subfamily.</text>
</comment>
<evidence type="ECO:0000313" key="12">
    <source>
        <dbReference type="EMBL" id="PWS34326.1"/>
    </source>
</evidence>
<feature type="domain" description="ParB-like N-terminal" evidence="11">
    <location>
        <begin position="12"/>
        <end position="98"/>
    </location>
</feature>
<dbReference type="Pfam" id="PF01555">
    <property type="entry name" value="N6_N4_Mtase"/>
    <property type="match status" value="1"/>
</dbReference>
<dbReference type="InterPro" id="IPR050336">
    <property type="entry name" value="Chromosome_partition/occlusion"/>
</dbReference>
<dbReference type="InterPro" id="IPR015840">
    <property type="entry name" value="DNA_MeTrfase_ParB"/>
</dbReference>
<comment type="caution">
    <text evidence="12">The sequence shown here is derived from an EMBL/GenBank/DDBJ whole genome shotgun (WGS) entry which is preliminary data.</text>
</comment>
<dbReference type="SUPFAM" id="SSF110849">
    <property type="entry name" value="ParB/Sulfiredoxin"/>
    <property type="match status" value="1"/>
</dbReference>
<evidence type="ECO:0000256" key="5">
    <source>
        <dbReference type="ARBA" id="ARBA00022747"/>
    </source>
</evidence>
<dbReference type="InterPro" id="IPR029063">
    <property type="entry name" value="SAM-dependent_MTases_sf"/>
</dbReference>
<evidence type="ECO:0000256" key="3">
    <source>
        <dbReference type="ARBA" id="ARBA00022679"/>
    </source>
</evidence>
<dbReference type="CDD" id="cd16403">
    <property type="entry name" value="ParB_N_like_MT"/>
    <property type="match status" value="1"/>
</dbReference>
<accession>A0A317F9S7</accession>
<protein>
    <recommendedName>
        <fullName evidence="9">Methyltransferase</fullName>
        <ecNumber evidence="9">2.1.1.-</ecNumber>
    </recommendedName>
</protein>
<evidence type="ECO:0000256" key="9">
    <source>
        <dbReference type="RuleBase" id="RU362026"/>
    </source>
</evidence>
<dbReference type="PANTHER" id="PTHR33375">
    <property type="entry name" value="CHROMOSOME-PARTITIONING PROTEIN PARB-RELATED"/>
    <property type="match status" value="1"/>
</dbReference>
<dbReference type="PANTHER" id="PTHR33375:SF1">
    <property type="entry name" value="CHROMOSOME-PARTITIONING PROTEIN PARB-RELATED"/>
    <property type="match status" value="1"/>
</dbReference>
<name>A0A317F9S7_9PROT</name>
<dbReference type="Gene3D" id="3.40.50.150">
    <property type="entry name" value="Vaccinia Virus protein VP39"/>
    <property type="match status" value="1"/>
</dbReference>
<dbReference type="PROSITE" id="PS00093">
    <property type="entry name" value="N4_MTASE"/>
    <property type="match status" value="1"/>
</dbReference>
<keyword evidence="2 12" id="KW-0489">Methyltransferase</keyword>
<keyword evidence="6" id="KW-0238">DNA-binding</keyword>
<dbReference type="GO" id="GO:0045881">
    <property type="term" value="P:positive regulation of sporulation resulting in formation of a cellular spore"/>
    <property type="evidence" value="ECO:0007669"/>
    <property type="project" value="TreeGrafter"/>
</dbReference>
<dbReference type="OrthoDB" id="7806498at2"/>
<dbReference type="PIRSF" id="PIRSF036758">
    <property type="entry name" value="Aden_M_ParB"/>
    <property type="match status" value="1"/>
</dbReference>
<dbReference type="InterPro" id="IPR001091">
    <property type="entry name" value="RM_Methyltransferase"/>
</dbReference>
<feature type="compositionally biased region" description="Acidic residues" evidence="10">
    <location>
        <begin position="169"/>
        <end position="178"/>
    </location>
</feature>
<dbReference type="AlphaFoldDB" id="A0A317F9S7"/>
<dbReference type="EC" id="2.1.1.-" evidence="9"/>
<keyword evidence="4" id="KW-0949">S-adenosyl-L-methionine</keyword>
<evidence type="ECO:0000256" key="7">
    <source>
        <dbReference type="ARBA" id="ARBA00047942"/>
    </source>
</evidence>
<dbReference type="RefSeq" id="WP_109873298.1">
    <property type="nucleotide sequence ID" value="NZ_QGNA01000007.1"/>
</dbReference>
<dbReference type="InterPro" id="IPR002941">
    <property type="entry name" value="DNA_methylase_N4/N6"/>
</dbReference>
<dbReference type="InterPro" id="IPR003115">
    <property type="entry name" value="ParB_N"/>
</dbReference>
<comment type="catalytic activity">
    <reaction evidence="8">
        <text>a 2'-deoxycytidine in DNA + S-adenosyl-L-methionine = an N(4)-methyl-2'-deoxycytidine in DNA + S-adenosyl-L-homocysteine + H(+)</text>
        <dbReference type="Rhea" id="RHEA:16857"/>
        <dbReference type="Rhea" id="RHEA-COMP:11369"/>
        <dbReference type="Rhea" id="RHEA-COMP:13674"/>
        <dbReference type="ChEBI" id="CHEBI:15378"/>
        <dbReference type="ChEBI" id="CHEBI:57856"/>
        <dbReference type="ChEBI" id="CHEBI:59789"/>
        <dbReference type="ChEBI" id="CHEBI:85452"/>
        <dbReference type="ChEBI" id="CHEBI:137933"/>
        <dbReference type="EC" id="2.1.1.113"/>
    </reaction>
</comment>
<dbReference type="GO" id="GO:0008170">
    <property type="term" value="F:N-methyltransferase activity"/>
    <property type="evidence" value="ECO:0007669"/>
    <property type="project" value="InterPro"/>
</dbReference>
<dbReference type="PRINTS" id="PR00508">
    <property type="entry name" value="S21N4MTFRASE"/>
</dbReference>
<dbReference type="Pfam" id="PF02195">
    <property type="entry name" value="ParB_N"/>
    <property type="match status" value="1"/>
</dbReference>
<comment type="catalytic activity">
    <reaction evidence="7">
        <text>a 2'-deoxyadenosine in DNA + S-adenosyl-L-methionine = an N(6)-methyl-2'-deoxyadenosine in DNA + S-adenosyl-L-homocysteine + H(+)</text>
        <dbReference type="Rhea" id="RHEA:15197"/>
        <dbReference type="Rhea" id="RHEA-COMP:12418"/>
        <dbReference type="Rhea" id="RHEA-COMP:12419"/>
        <dbReference type="ChEBI" id="CHEBI:15378"/>
        <dbReference type="ChEBI" id="CHEBI:57856"/>
        <dbReference type="ChEBI" id="CHEBI:59789"/>
        <dbReference type="ChEBI" id="CHEBI:90615"/>
        <dbReference type="ChEBI" id="CHEBI:90616"/>
        <dbReference type="EC" id="2.1.1.72"/>
    </reaction>
</comment>
<dbReference type="GO" id="GO:0005694">
    <property type="term" value="C:chromosome"/>
    <property type="evidence" value="ECO:0007669"/>
    <property type="project" value="TreeGrafter"/>
</dbReference>
<evidence type="ECO:0000256" key="4">
    <source>
        <dbReference type="ARBA" id="ARBA00022691"/>
    </source>
</evidence>
<reference evidence="13" key="1">
    <citation type="submission" date="2018-05" db="EMBL/GenBank/DDBJ databases">
        <authorList>
            <person name="Du Z."/>
            <person name="Wang X."/>
        </authorList>
    </citation>
    <scope>NUCLEOTIDE SEQUENCE [LARGE SCALE GENOMIC DNA]</scope>
    <source>
        <strain evidence="13">CQN31</strain>
    </source>
</reference>
<evidence type="ECO:0000256" key="2">
    <source>
        <dbReference type="ARBA" id="ARBA00022603"/>
    </source>
</evidence>
<evidence type="ECO:0000256" key="6">
    <source>
        <dbReference type="ARBA" id="ARBA00023125"/>
    </source>
</evidence>
<dbReference type="GO" id="GO:0007059">
    <property type="term" value="P:chromosome segregation"/>
    <property type="evidence" value="ECO:0007669"/>
    <property type="project" value="TreeGrafter"/>
</dbReference>
<dbReference type="SUPFAM" id="SSF53335">
    <property type="entry name" value="S-adenosyl-L-methionine-dependent methyltransferases"/>
    <property type="match status" value="1"/>
</dbReference>
<keyword evidence="13" id="KW-1185">Reference proteome</keyword>
<dbReference type="GO" id="GO:0015667">
    <property type="term" value="F:site-specific DNA-methyltransferase (cytosine-N4-specific) activity"/>
    <property type="evidence" value="ECO:0007669"/>
    <property type="project" value="UniProtKB-EC"/>
</dbReference>
<evidence type="ECO:0000259" key="11">
    <source>
        <dbReference type="SMART" id="SM00470"/>
    </source>
</evidence>
<sequence length="498" mass="53463">MPQAPWSASAVEARAVAALLPYAGNARTHSAEQVAQIAASILEFGFVAPVLVDERGELIAGHGRLLAAKSLGLDTVPTIVRAGLTEAQKAAYRLADNRIALNAGWDEALLATEVAKLQEMGGVDLALTGFDGAEIERLLAGLETDAGNLPAPVVASGAEPAPGNQPDADSAEPADDPADATPEPPRQAVARVGDIWLLGEHRLACGDSTNRSTVARVMATDRASLLFTSPPYGNQRDYTTGGVSDWDALMQGVFQHLDGALRRDAQVLVNLGLIHREGEWQPYWQGWLDWMRGQGWRRFGLYAWDQGPGLPGDWNGRLAPAFELVFHFNREARPPNKIVPCKWAGTPNKGSGLRAADGEVKAYTHIGLPVQEMRIPDSVLRITRHKGRGIETEHPAVFPVALPEFLMRAYTDEGDVVFEPFGGSGTTILAGQRTGRRVRAIELAPAYVDLAIARWRMLHPELPVTLADDGRDYCVVAAARTSLQAAPEQGGKATADAA</sequence>
<evidence type="ECO:0000256" key="10">
    <source>
        <dbReference type="SAM" id="MobiDB-lite"/>
    </source>
</evidence>
<keyword evidence="3" id="KW-0808">Transferase</keyword>
<gene>
    <name evidence="12" type="ORF">DFH01_25215</name>
</gene>